<keyword evidence="3" id="KW-1185">Reference proteome</keyword>
<keyword evidence="1" id="KW-0732">Signal</keyword>
<dbReference type="RefSeq" id="WP_132602546.1">
    <property type="nucleotide sequence ID" value="NZ_NRRP01000040.1"/>
</dbReference>
<dbReference type="EMBL" id="SLXL01000005">
    <property type="protein sequence ID" value="TCP22709.1"/>
    <property type="molecule type" value="Genomic_DNA"/>
</dbReference>
<evidence type="ECO:0000313" key="3">
    <source>
        <dbReference type="Proteomes" id="UP000295733"/>
    </source>
</evidence>
<reference evidence="2 3" key="1">
    <citation type="submission" date="2019-03" db="EMBL/GenBank/DDBJ databases">
        <title>Genomic Encyclopedia of Type Strains, Phase IV (KMG-IV): sequencing the most valuable type-strain genomes for metagenomic binning, comparative biology and taxonomic classification.</title>
        <authorList>
            <person name="Goeker M."/>
        </authorList>
    </citation>
    <scope>NUCLEOTIDE SEQUENCE [LARGE SCALE GENOMIC DNA]</scope>
    <source>
        <strain evidence="2 3">DSM 2781</strain>
    </source>
</reference>
<dbReference type="AlphaFoldDB" id="A0A4R2NM33"/>
<sequence length="132" mass="14978">MKHLIAAAATALIWAPALQAQAWETIETFGGAWASDWGEVWVMPRAAGYQGTYEEDNGRFTLDYDGHVFVGYWAEDMSGQRCDVPLMGSYYWGRLELGNSSTYPGFRMLWGYCNQGPLDKVWTFYERLPDGL</sequence>
<feature type="signal peptide" evidence="1">
    <location>
        <begin position="1"/>
        <end position="22"/>
    </location>
</feature>
<evidence type="ECO:0000313" key="2">
    <source>
        <dbReference type="EMBL" id="TCP22709.1"/>
    </source>
</evidence>
<name>A0A4R2NM33_RHOAD</name>
<comment type="caution">
    <text evidence="2">The sequence shown here is derived from an EMBL/GenBank/DDBJ whole genome shotgun (WGS) entry which is preliminary data.</text>
</comment>
<dbReference type="Proteomes" id="UP000295733">
    <property type="component" value="Unassembled WGS sequence"/>
</dbReference>
<protein>
    <recommendedName>
        <fullName evidence="4">MORN repeat protein</fullName>
    </recommendedName>
</protein>
<accession>A0A4R2NM33</accession>
<evidence type="ECO:0000256" key="1">
    <source>
        <dbReference type="SAM" id="SignalP"/>
    </source>
</evidence>
<feature type="chain" id="PRO_5020913902" description="MORN repeat protein" evidence="1">
    <location>
        <begin position="23"/>
        <end position="132"/>
    </location>
</feature>
<evidence type="ECO:0008006" key="4">
    <source>
        <dbReference type="Google" id="ProtNLM"/>
    </source>
</evidence>
<organism evidence="2 3">
    <name type="scientific">Rhodovulum adriaticum</name>
    <name type="common">Rhodopseudomonas adriatica</name>
    <dbReference type="NCBI Taxonomy" id="35804"/>
    <lineage>
        <taxon>Bacteria</taxon>
        <taxon>Pseudomonadati</taxon>
        <taxon>Pseudomonadota</taxon>
        <taxon>Alphaproteobacteria</taxon>
        <taxon>Rhodobacterales</taxon>
        <taxon>Paracoccaceae</taxon>
        <taxon>Rhodovulum</taxon>
    </lineage>
</organism>
<proteinExistence type="predicted"/>
<dbReference type="OrthoDB" id="7864550at2"/>
<gene>
    <name evidence="2" type="ORF">EV656_1058</name>
</gene>